<evidence type="ECO:0000313" key="3">
    <source>
        <dbReference type="WBParaSite" id="PTRK_0000863600.1"/>
    </source>
</evidence>
<organism evidence="2 3">
    <name type="scientific">Parastrongyloides trichosuri</name>
    <name type="common">Possum-specific nematode worm</name>
    <dbReference type="NCBI Taxonomy" id="131310"/>
    <lineage>
        <taxon>Eukaryota</taxon>
        <taxon>Metazoa</taxon>
        <taxon>Ecdysozoa</taxon>
        <taxon>Nematoda</taxon>
        <taxon>Chromadorea</taxon>
        <taxon>Rhabditida</taxon>
        <taxon>Tylenchina</taxon>
        <taxon>Panagrolaimomorpha</taxon>
        <taxon>Strongyloidoidea</taxon>
        <taxon>Strongyloididae</taxon>
        <taxon>Parastrongyloides</taxon>
    </lineage>
</organism>
<protein>
    <submittedName>
        <fullName evidence="3">Activin_recp domain-containing protein</fullName>
    </submittedName>
</protein>
<reference evidence="3" key="1">
    <citation type="submission" date="2017-02" db="UniProtKB">
        <authorList>
            <consortium name="WormBaseParasite"/>
        </authorList>
    </citation>
    <scope>IDENTIFICATION</scope>
</reference>
<dbReference type="InterPro" id="IPR002603">
    <property type="entry name" value="ET_repeat"/>
</dbReference>
<feature type="chain" id="PRO_5005891862" evidence="1">
    <location>
        <begin position="26"/>
        <end position="344"/>
    </location>
</feature>
<dbReference type="Pfam" id="PF01684">
    <property type="entry name" value="ET"/>
    <property type="match status" value="2"/>
</dbReference>
<evidence type="ECO:0000256" key="1">
    <source>
        <dbReference type="SAM" id="SignalP"/>
    </source>
</evidence>
<dbReference type="WBParaSite" id="PTRK_0000863600.1">
    <property type="protein sequence ID" value="PTRK_0000863600.1"/>
    <property type="gene ID" value="PTRK_0000863600"/>
</dbReference>
<dbReference type="Proteomes" id="UP000038045">
    <property type="component" value="Unplaced"/>
</dbReference>
<sequence>MYTWRFKLLFIVKCILFISIKEIKGLSCFIGVALGSHAQDVTGATMPCSGMCSNVTLAIHNTVATIFTCDPFDVCSTIEINNECKLQWLDITMCCCEKENYCNVKDWILEKAQSQTSTEYTEGIIPSNVPPQKTIECYVGIDFYDRMEFDSNVSLLNSKKRIETLLHYYILMVENLPNIRMTSINIIHYYLLNRIIPNFINMENENSNNLLAIFNENFVENNDNMINPDKYLYDGRGLVIKMNCTGSCANTTLGDEGMVYFCDPEYFCMTHDLLDKCNDMNFLLKSCCCSDPSCNMIYDDFDNDTTLATFFPENSTTLSSNGVKKCLFNCYYFISLILLIIIKK</sequence>
<keyword evidence="2" id="KW-1185">Reference proteome</keyword>
<accession>A0A0N4ZKK3</accession>
<feature type="signal peptide" evidence="1">
    <location>
        <begin position="1"/>
        <end position="25"/>
    </location>
</feature>
<evidence type="ECO:0000313" key="2">
    <source>
        <dbReference type="Proteomes" id="UP000038045"/>
    </source>
</evidence>
<dbReference type="AlphaFoldDB" id="A0A0N4ZKK3"/>
<name>A0A0N4ZKK3_PARTI</name>
<keyword evidence="1" id="KW-0732">Signal</keyword>
<proteinExistence type="predicted"/>